<evidence type="ECO:0000256" key="1">
    <source>
        <dbReference type="ARBA" id="ARBA00037950"/>
    </source>
</evidence>
<proteinExistence type="inferred from homology"/>
<evidence type="ECO:0000313" key="5">
    <source>
        <dbReference type="Proteomes" id="UP001301958"/>
    </source>
</evidence>
<dbReference type="PANTHER" id="PTHR11188">
    <property type="entry name" value="ARRESTIN DOMAIN CONTAINING PROTEIN"/>
    <property type="match status" value="1"/>
</dbReference>
<feature type="region of interest" description="Disordered" evidence="2">
    <location>
        <begin position="655"/>
        <end position="679"/>
    </location>
</feature>
<sequence>MGYSRSADNRAPAPAPASAIESPASPAIESPADDSSPSRRSFFSRFSLPLRSRARNITDFHIRPAEPHRKYAAGDHVRGAVILTVVKPVRITHLTVALHGYMRVYKGPNVPANEPIINPSEVHGRNARQRHHNLGRLNLFEDEQILSADGKLEPCRYEFNFDLLFPSKGLPSSIDFERGTISYMITATLTRPSSMGTKGDQTTACERKIYLTERVDIGPLSPPRPRTIYLEPISAKRSRRKKQSSSSVEKPPPTTETVEAASDLDSTRANENSTDGSLSVVGEDHGHGYQGNNNSRGPGQSDVRSVSGDSARSCSTAPSRNGEGIYPVQSGVSQSGKKAPAAKDRTITATVELLRGGCLPGDMVPVRISVQHIRKLKSMHGVIVTLYRLGRIDSAPAGALSRELSQEGREKDEYYPRSKTGLGGLSLSSAGSCSVFRKDLSQVFTPLIIQDPETLSVTLTTSIRAPEDVFPTIKGVPGEMITFKYFIEVLVDLGGKLAGQIQGGNKLASTRVNNAGGPLGLPGSTFDPGSASLTSWGTSIIDTDILRREKGVISVVFEVVVGTTDSNRVRGKNPLKLTPPIHTVPVRESELLHDGITYEKQSQAAWTPFPETTDPYTPEGYPQGYSPYTGHHHTFPQAYPAFTPVHFQQYHPPSYHHQIPVSHPPPPPAPHYIPPPEIHDESNLTEKERVRRAEQRLLPSQPEVPAGSSSIPVAAATENIYDADDVTPEAEEGQQLETPRAEEATAPPSAPTLEELSGGNHGGHHGSGVSPTEDKQELERRRLLAEASAPPEFPEDYDDDDNADDGNGEEGGSGGGVGGVAIGPSAPPLAAVETIDFEPSAPVILDEGSYGPDYAYPLVPSVPGPSLSALMRVTPQEPLPRYER</sequence>
<reference evidence="4" key="2">
    <citation type="submission" date="2023-05" db="EMBL/GenBank/DDBJ databases">
        <authorList>
            <consortium name="Lawrence Berkeley National Laboratory"/>
            <person name="Steindorff A."/>
            <person name="Hensen N."/>
            <person name="Bonometti L."/>
            <person name="Westerberg I."/>
            <person name="Brannstrom I.O."/>
            <person name="Guillou S."/>
            <person name="Cros-Aarteil S."/>
            <person name="Calhoun S."/>
            <person name="Haridas S."/>
            <person name="Kuo A."/>
            <person name="Mondo S."/>
            <person name="Pangilinan J."/>
            <person name="Riley R."/>
            <person name="Labutti K."/>
            <person name="Andreopoulos B."/>
            <person name="Lipzen A."/>
            <person name="Chen C."/>
            <person name="Yanf M."/>
            <person name="Daum C."/>
            <person name="Ng V."/>
            <person name="Clum A."/>
            <person name="Ohm R."/>
            <person name="Martin F."/>
            <person name="Silar P."/>
            <person name="Natvig D."/>
            <person name="Lalanne C."/>
            <person name="Gautier V."/>
            <person name="Ament-Velasquez S.L."/>
            <person name="Kruys A."/>
            <person name="Hutchinson M.I."/>
            <person name="Powell A.J."/>
            <person name="Barry K."/>
            <person name="Miller A.N."/>
            <person name="Grigoriev I.V."/>
            <person name="Debuchy R."/>
            <person name="Gladieux P."/>
            <person name="Thoren M.H."/>
            <person name="Johannesson H."/>
        </authorList>
    </citation>
    <scope>NUCLEOTIDE SEQUENCE</scope>
    <source>
        <strain evidence="4">CBS 990.96</strain>
    </source>
</reference>
<dbReference type="EMBL" id="MU865298">
    <property type="protein sequence ID" value="KAK4230477.1"/>
    <property type="molecule type" value="Genomic_DNA"/>
</dbReference>
<dbReference type="Proteomes" id="UP001301958">
    <property type="component" value="Unassembled WGS sequence"/>
</dbReference>
<feature type="region of interest" description="Disordered" evidence="2">
    <location>
        <begin position="728"/>
        <end position="826"/>
    </location>
</feature>
<feature type="region of interest" description="Disordered" evidence="2">
    <location>
        <begin position="216"/>
        <end position="344"/>
    </location>
</feature>
<dbReference type="InterPro" id="IPR011022">
    <property type="entry name" value="Arrestin_C-like"/>
</dbReference>
<feature type="compositionally biased region" description="Gly residues" evidence="2">
    <location>
        <begin position="809"/>
        <end position="821"/>
    </location>
</feature>
<dbReference type="GO" id="GO:0005886">
    <property type="term" value="C:plasma membrane"/>
    <property type="evidence" value="ECO:0007669"/>
    <property type="project" value="TreeGrafter"/>
</dbReference>
<gene>
    <name evidence="4" type="ORF">QBC38DRAFT_409638</name>
</gene>
<evidence type="ECO:0000256" key="2">
    <source>
        <dbReference type="SAM" id="MobiDB-lite"/>
    </source>
</evidence>
<keyword evidence="5" id="KW-1185">Reference proteome</keyword>
<dbReference type="GO" id="GO:0031625">
    <property type="term" value="F:ubiquitin protein ligase binding"/>
    <property type="evidence" value="ECO:0007669"/>
    <property type="project" value="TreeGrafter"/>
</dbReference>
<feature type="compositionally biased region" description="Low complexity" evidence="2">
    <location>
        <begin position="744"/>
        <end position="758"/>
    </location>
</feature>
<evidence type="ECO:0000259" key="3">
    <source>
        <dbReference type="SMART" id="SM01017"/>
    </source>
</evidence>
<feature type="compositionally biased region" description="Low complexity" evidence="2">
    <location>
        <begin position="16"/>
        <end position="40"/>
    </location>
</feature>
<feature type="region of interest" description="Disordered" evidence="2">
    <location>
        <begin position="1"/>
        <end position="40"/>
    </location>
</feature>
<name>A0AAN7H459_9PEZI</name>
<dbReference type="AlphaFoldDB" id="A0AAN7H459"/>
<dbReference type="PANTHER" id="PTHR11188:SF161">
    <property type="entry name" value="PH-RESPONSE REGULATOR PROTEIN PALF_RIM8"/>
    <property type="match status" value="1"/>
</dbReference>
<evidence type="ECO:0000313" key="4">
    <source>
        <dbReference type="EMBL" id="KAK4230477.1"/>
    </source>
</evidence>
<comment type="caution">
    <text evidence="4">The sequence shown here is derived from an EMBL/GenBank/DDBJ whole genome shotgun (WGS) entry which is preliminary data.</text>
</comment>
<dbReference type="InterPro" id="IPR014756">
    <property type="entry name" value="Ig_E-set"/>
</dbReference>
<dbReference type="InterPro" id="IPR050357">
    <property type="entry name" value="Arrestin_domain-protein"/>
</dbReference>
<comment type="similarity">
    <text evidence="1">Belongs to the arrestin family. PalF/RIM8 subfamily.</text>
</comment>
<feature type="compositionally biased region" description="Pro residues" evidence="2">
    <location>
        <begin position="662"/>
        <end position="676"/>
    </location>
</feature>
<dbReference type="InterPro" id="IPR014752">
    <property type="entry name" value="Arrestin-like_C"/>
</dbReference>
<organism evidence="4 5">
    <name type="scientific">Podospora fimiseda</name>
    <dbReference type="NCBI Taxonomy" id="252190"/>
    <lineage>
        <taxon>Eukaryota</taxon>
        <taxon>Fungi</taxon>
        <taxon>Dikarya</taxon>
        <taxon>Ascomycota</taxon>
        <taxon>Pezizomycotina</taxon>
        <taxon>Sordariomycetes</taxon>
        <taxon>Sordariomycetidae</taxon>
        <taxon>Sordariales</taxon>
        <taxon>Podosporaceae</taxon>
        <taxon>Podospora</taxon>
    </lineage>
</organism>
<feature type="compositionally biased region" description="Basic and acidic residues" evidence="2">
    <location>
        <begin position="772"/>
        <end position="784"/>
    </location>
</feature>
<feature type="domain" description="Arrestin C-terminal-like" evidence="3">
    <location>
        <begin position="343"/>
        <end position="503"/>
    </location>
</feature>
<feature type="compositionally biased region" description="Polar residues" evidence="2">
    <location>
        <begin position="290"/>
        <end position="319"/>
    </location>
</feature>
<dbReference type="Pfam" id="PF00339">
    <property type="entry name" value="Arrestin_N"/>
    <property type="match status" value="1"/>
</dbReference>
<feature type="compositionally biased region" description="Acidic residues" evidence="2">
    <location>
        <begin position="793"/>
        <end position="808"/>
    </location>
</feature>
<feature type="compositionally biased region" description="Polar residues" evidence="2">
    <location>
        <begin position="267"/>
        <end position="277"/>
    </location>
</feature>
<accession>A0AAN7H459</accession>
<dbReference type="InterPro" id="IPR011021">
    <property type="entry name" value="Arrestin-like_N"/>
</dbReference>
<reference evidence="4" key="1">
    <citation type="journal article" date="2023" name="Mol. Phylogenet. Evol.">
        <title>Genome-scale phylogeny and comparative genomics of the fungal order Sordariales.</title>
        <authorList>
            <person name="Hensen N."/>
            <person name="Bonometti L."/>
            <person name="Westerberg I."/>
            <person name="Brannstrom I.O."/>
            <person name="Guillou S."/>
            <person name="Cros-Aarteil S."/>
            <person name="Calhoun S."/>
            <person name="Haridas S."/>
            <person name="Kuo A."/>
            <person name="Mondo S."/>
            <person name="Pangilinan J."/>
            <person name="Riley R."/>
            <person name="LaButti K."/>
            <person name="Andreopoulos B."/>
            <person name="Lipzen A."/>
            <person name="Chen C."/>
            <person name="Yan M."/>
            <person name="Daum C."/>
            <person name="Ng V."/>
            <person name="Clum A."/>
            <person name="Steindorff A."/>
            <person name="Ohm R.A."/>
            <person name="Martin F."/>
            <person name="Silar P."/>
            <person name="Natvig D.O."/>
            <person name="Lalanne C."/>
            <person name="Gautier V."/>
            <person name="Ament-Velasquez S.L."/>
            <person name="Kruys A."/>
            <person name="Hutchinson M.I."/>
            <person name="Powell A.J."/>
            <person name="Barry K."/>
            <person name="Miller A.N."/>
            <person name="Grigoriev I.V."/>
            <person name="Debuchy R."/>
            <person name="Gladieux P."/>
            <person name="Hiltunen Thoren M."/>
            <person name="Johannesson H."/>
        </authorList>
    </citation>
    <scope>NUCLEOTIDE SEQUENCE</scope>
    <source>
        <strain evidence="4">CBS 990.96</strain>
    </source>
</reference>
<dbReference type="GO" id="GO:0005829">
    <property type="term" value="C:cytosol"/>
    <property type="evidence" value="ECO:0007669"/>
    <property type="project" value="TreeGrafter"/>
</dbReference>
<dbReference type="SUPFAM" id="SSF81296">
    <property type="entry name" value="E set domains"/>
    <property type="match status" value="1"/>
</dbReference>
<dbReference type="SMART" id="SM01017">
    <property type="entry name" value="Arrestin_C"/>
    <property type="match status" value="1"/>
</dbReference>
<dbReference type="GO" id="GO:0030674">
    <property type="term" value="F:protein-macromolecule adaptor activity"/>
    <property type="evidence" value="ECO:0007669"/>
    <property type="project" value="TreeGrafter"/>
</dbReference>
<dbReference type="Gene3D" id="2.60.40.640">
    <property type="match status" value="1"/>
</dbReference>
<dbReference type="GO" id="GO:0070086">
    <property type="term" value="P:ubiquitin-dependent endocytosis"/>
    <property type="evidence" value="ECO:0007669"/>
    <property type="project" value="TreeGrafter"/>
</dbReference>
<protein>
    <submittedName>
        <fullName evidence="4">PH-response regulator protein palF/rim-8</fullName>
    </submittedName>
</protein>